<protein>
    <recommendedName>
        <fullName evidence="11">DNA polymerase III subunit gamma/tau</fullName>
        <ecNumber evidence="11">2.7.7.7</ecNumber>
    </recommendedName>
</protein>
<dbReference type="InterPro" id="IPR008921">
    <property type="entry name" value="DNA_pol3_clamp-load_cplx_C"/>
</dbReference>
<keyword evidence="8 11" id="KW-0067">ATP-binding</keyword>
<keyword evidence="4 11" id="KW-0235">DNA replication</keyword>
<evidence type="ECO:0000256" key="9">
    <source>
        <dbReference type="ARBA" id="ARBA00022932"/>
    </source>
</evidence>
<evidence type="ECO:0000256" key="12">
    <source>
        <dbReference type="SAM" id="MobiDB-lite"/>
    </source>
</evidence>
<reference evidence="14 15" key="1">
    <citation type="journal article" date="2016" name="Nat. Commun.">
        <title>Thousands of microbial genomes shed light on interconnected biogeochemical processes in an aquifer system.</title>
        <authorList>
            <person name="Anantharaman K."/>
            <person name="Brown C.T."/>
            <person name="Hug L.A."/>
            <person name="Sharon I."/>
            <person name="Castelle C.J."/>
            <person name="Probst A.J."/>
            <person name="Thomas B.C."/>
            <person name="Singh A."/>
            <person name="Wilkins M.J."/>
            <person name="Karaoz U."/>
            <person name="Brodie E.L."/>
            <person name="Williams K.H."/>
            <person name="Hubbard S.S."/>
            <person name="Banfield J.F."/>
        </authorList>
    </citation>
    <scope>NUCLEOTIDE SEQUENCE [LARGE SCALE GENOMIC DNA]</scope>
</reference>
<dbReference type="Gene3D" id="1.20.272.10">
    <property type="match status" value="1"/>
</dbReference>
<dbReference type="Proteomes" id="UP000179243">
    <property type="component" value="Unassembled WGS sequence"/>
</dbReference>
<evidence type="ECO:0000256" key="4">
    <source>
        <dbReference type="ARBA" id="ARBA00022705"/>
    </source>
</evidence>
<organism evidence="14 15">
    <name type="scientific">Candidatus Raymondbacteria bacterium RIFOXYD12_FULL_49_13</name>
    <dbReference type="NCBI Taxonomy" id="1817890"/>
    <lineage>
        <taxon>Bacteria</taxon>
        <taxon>Raymondiibacteriota</taxon>
    </lineage>
</organism>
<sequence length="550" mass="60523">MAYLVLARKWRPSTFDDLVGQKHVARTLERAIATKRIAHAFLFTGTRGVGKTTSARILAMALNCETGPTAHPCGECSSCRSIKSGQGLDVMEIDGASNRGIDDIRELREQIGFTPAGGKFRIVIIDEVHMLTKEAFNALLKSLEEPPPNFIFIFATTEPQRVPETILSRVQRYDFKRISPADILGRLKQICDAEKVTYEEEALSLVAHKANGSMRDALTLLDQVIPFCANGITAAEVRSVCGLVNADMYRGLLARIGERDEAGLLADVAGIFSGGYDLAEFTNGLEEHLRNVLCASIEGVRSETLGISQQTFENCRNQANTFNRNDLLRMLELVSRLSTSIARSSMPRFELEAALLKLARMDSSIDIAAFIRGTNALPQVKKKSEPLSEPVSQPEHPAPPLPGPSVQASAARVIDPASIKHEWKGLVAALIPQNMQVGTYLTYSFVISSSEKELRIGLPDNQKFQLGQLTKPENMKVLKDFLRNSGGYDGALSFEAVSTEESKNYLSTSLPQFEKKDLTSAERPKKNINEAMAKEPVIHKVLDVFKGEVM</sequence>
<accession>A0A1F7FC45</accession>
<dbReference type="FunFam" id="3.40.50.300:FF:000014">
    <property type="entry name" value="DNA polymerase III subunit gamma/tau"/>
    <property type="match status" value="1"/>
</dbReference>
<dbReference type="Pfam" id="PF13177">
    <property type="entry name" value="DNA_pol3_delta2"/>
    <property type="match status" value="1"/>
</dbReference>
<keyword evidence="9 11" id="KW-0239">DNA-directed DNA polymerase</keyword>
<dbReference type="SMART" id="SM00382">
    <property type="entry name" value="AAA"/>
    <property type="match status" value="1"/>
</dbReference>
<comment type="subunit">
    <text evidence="11">DNA polymerase III contains a core (composed of alpha, epsilon and theta chains) that associates with a tau subunit. This core dimerizes to form the POLIII' complex. PolIII' associates with the gamma complex (composed of gamma, delta, delta', psi and chi chains) and with the beta chain to form the complete DNA polymerase III complex.</text>
</comment>
<keyword evidence="3 11" id="KW-0548">Nucleotidyltransferase</keyword>
<dbReference type="Gene3D" id="1.10.8.60">
    <property type="match status" value="1"/>
</dbReference>
<evidence type="ECO:0000313" key="14">
    <source>
        <dbReference type="EMBL" id="OGK04057.1"/>
    </source>
</evidence>
<dbReference type="Pfam" id="PF22608">
    <property type="entry name" value="DNAX_ATPase_lid"/>
    <property type="match status" value="1"/>
</dbReference>
<dbReference type="GO" id="GO:0003677">
    <property type="term" value="F:DNA binding"/>
    <property type="evidence" value="ECO:0007669"/>
    <property type="project" value="InterPro"/>
</dbReference>
<evidence type="ECO:0000256" key="8">
    <source>
        <dbReference type="ARBA" id="ARBA00022840"/>
    </source>
</evidence>
<evidence type="ECO:0000256" key="11">
    <source>
        <dbReference type="RuleBase" id="RU364063"/>
    </source>
</evidence>
<evidence type="ECO:0000256" key="1">
    <source>
        <dbReference type="ARBA" id="ARBA00006360"/>
    </source>
</evidence>
<dbReference type="InterPro" id="IPR050238">
    <property type="entry name" value="DNA_Rep/Repair_Clamp_Loader"/>
</dbReference>
<evidence type="ECO:0000259" key="13">
    <source>
        <dbReference type="SMART" id="SM00382"/>
    </source>
</evidence>
<feature type="domain" description="AAA+ ATPase" evidence="13">
    <location>
        <begin position="37"/>
        <end position="185"/>
    </location>
</feature>
<evidence type="ECO:0000256" key="10">
    <source>
        <dbReference type="ARBA" id="ARBA00049244"/>
    </source>
</evidence>
<dbReference type="GO" id="GO:0046872">
    <property type="term" value="F:metal ion binding"/>
    <property type="evidence" value="ECO:0007669"/>
    <property type="project" value="UniProtKB-KW"/>
</dbReference>
<keyword evidence="5" id="KW-0479">Metal-binding</keyword>
<dbReference type="CDD" id="cd18137">
    <property type="entry name" value="HLD_clamp_pol_III_gamma_tau"/>
    <property type="match status" value="1"/>
</dbReference>
<dbReference type="InterPro" id="IPR012763">
    <property type="entry name" value="DNA_pol_III_sug/sutau_N"/>
</dbReference>
<comment type="caution">
    <text evidence="14">The sequence shown here is derived from an EMBL/GenBank/DDBJ whole genome shotgun (WGS) entry which is preliminary data.</text>
</comment>
<dbReference type="InterPro" id="IPR003593">
    <property type="entry name" value="AAA+_ATPase"/>
</dbReference>
<dbReference type="InterPro" id="IPR045085">
    <property type="entry name" value="HLD_clamp_pol_III_gamma_tau"/>
</dbReference>
<dbReference type="PANTHER" id="PTHR11669">
    <property type="entry name" value="REPLICATION FACTOR C / DNA POLYMERASE III GAMMA-TAU SUBUNIT"/>
    <property type="match status" value="1"/>
</dbReference>
<proteinExistence type="inferred from homology"/>
<dbReference type="AlphaFoldDB" id="A0A1F7FC45"/>
<dbReference type="InterPro" id="IPR001270">
    <property type="entry name" value="ClpA/B"/>
</dbReference>
<dbReference type="Pfam" id="PF12169">
    <property type="entry name" value="DNA_pol3_gamma3"/>
    <property type="match status" value="1"/>
</dbReference>
<dbReference type="SUPFAM" id="SSF48019">
    <property type="entry name" value="post-AAA+ oligomerization domain-like"/>
    <property type="match status" value="1"/>
</dbReference>
<keyword evidence="6 11" id="KW-0547">Nucleotide-binding</keyword>
<evidence type="ECO:0000256" key="7">
    <source>
        <dbReference type="ARBA" id="ARBA00022833"/>
    </source>
</evidence>
<evidence type="ECO:0000256" key="6">
    <source>
        <dbReference type="ARBA" id="ARBA00022741"/>
    </source>
</evidence>
<comment type="similarity">
    <text evidence="1 11">Belongs to the DnaX/STICHEL family.</text>
</comment>
<evidence type="ECO:0000256" key="3">
    <source>
        <dbReference type="ARBA" id="ARBA00022695"/>
    </source>
</evidence>
<comment type="function">
    <text evidence="11">DNA polymerase III is a complex, multichain enzyme responsible for most of the replicative synthesis in bacteria. This DNA polymerase also exhibits 3' to 5' exonuclease activity.</text>
</comment>
<dbReference type="EMBL" id="MFYX01000077">
    <property type="protein sequence ID" value="OGK04057.1"/>
    <property type="molecule type" value="Genomic_DNA"/>
</dbReference>
<dbReference type="InterPro" id="IPR027417">
    <property type="entry name" value="P-loop_NTPase"/>
</dbReference>
<evidence type="ECO:0000256" key="5">
    <source>
        <dbReference type="ARBA" id="ARBA00022723"/>
    </source>
</evidence>
<dbReference type="CDD" id="cd00009">
    <property type="entry name" value="AAA"/>
    <property type="match status" value="1"/>
</dbReference>
<dbReference type="Gene3D" id="3.40.50.300">
    <property type="entry name" value="P-loop containing nucleotide triphosphate hydrolases"/>
    <property type="match status" value="1"/>
</dbReference>
<dbReference type="GO" id="GO:0006261">
    <property type="term" value="P:DNA-templated DNA replication"/>
    <property type="evidence" value="ECO:0007669"/>
    <property type="project" value="TreeGrafter"/>
</dbReference>
<dbReference type="GO" id="GO:0009360">
    <property type="term" value="C:DNA polymerase III complex"/>
    <property type="evidence" value="ECO:0007669"/>
    <property type="project" value="InterPro"/>
</dbReference>
<dbReference type="PRINTS" id="PR00300">
    <property type="entry name" value="CLPPROTEASEA"/>
</dbReference>
<comment type="catalytic activity">
    <reaction evidence="10 11">
        <text>DNA(n) + a 2'-deoxyribonucleoside 5'-triphosphate = DNA(n+1) + diphosphate</text>
        <dbReference type="Rhea" id="RHEA:22508"/>
        <dbReference type="Rhea" id="RHEA-COMP:17339"/>
        <dbReference type="Rhea" id="RHEA-COMP:17340"/>
        <dbReference type="ChEBI" id="CHEBI:33019"/>
        <dbReference type="ChEBI" id="CHEBI:61560"/>
        <dbReference type="ChEBI" id="CHEBI:173112"/>
        <dbReference type="EC" id="2.7.7.7"/>
    </reaction>
</comment>
<keyword evidence="2 11" id="KW-0808">Transferase</keyword>
<dbReference type="GO" id="GO:0003887">
    <property type="term" value="F:DNA-directed DNA polymerase activity"/>
    <property type="evidence" value="ECO:0007669"/>
    <property type="project" value="UniProtKB-KW"/>
</dbReference>
<keyword evidence="7" id="KW-0862">Zinc</keyword>
<feature type="region of interest" description="Disordered" evidence="12">
    <location>
        <begin position="381"/>
        <end position="407"/>
    </location>
</feature>
<dbReference type="EC" id="2.7.7.7" evidence="11"/>
<dbReference type="NCBIfam" id="TIGR02397">
    <property type="entry name" value="dnaX_nterm"/>
    <property type="match status" value="1"/>
</dbReference>
<dbReference type="GO" id="GO:0005524">
    <property type="term" value="F:ATP binding"/>
    <property type="evidence" value="ECO:0007669"/>
    <property type="project" value="UniProtKB-KW"/>
</dbReference>
<gene>
    <name evidence="11" type="primary">dnaX</name>
    <name evidence="14" type="ORF">A2519_00700</name>
</gene>
<dbReference type="InterPro" id="IPR022754">
    <property type="entry name" value="DNA_pol_III_gamma-3"/>
</dbReference>
<name>A0A1F7FC45_UNCRA</name>
<dbReference type="SUPFAM" id="SSF52540">
    <property type="entry name" value="P-loop containing nucleoside triphosphate hydrolases"/>
    <property type="match status" value="1"/>
</dbReference>
<dbReference type="PANTHER" id="PTHR11669:SF0">
    <property type="entry name" value="PROTEIN STICHEL-LIKE 2"/>
    <property type="match status" value="1"/>
</dbReference>
<evidence type="ECO:0000256" key="2">
    <source>
        <dbReference type="ARBA" id="ARBA00022679"/>
    </source>
</evidence>
<evidence type="ECO:0000313" key="15">
    <source>
        <dbReference type="Proteomes" id="UP000179243"/>
    </source>
</evidence>
<dbReference type="FunFam" id="1.10.8.60:FF:000013">
    <property type="entry name" value="DNA polymerase III subunit gamma/tau"/>
    <property type="match status" value="1"/>
</dbReference>
<dbReference type="NCBIfam" id="NF004046">
    <property type="entry name" value="PRK05563.1"/>
    <property type="match status" value="1"/>
</dbReference>